<dbReference type="InterPro" id="IPR013785">
    <property type="entry name" value="Aldolase_TIM"/>
</dbReference>
<comment type="pathway">
    <text evidence="4">Amino-acid biosynthesis.</text>
</comment>
<evidence type="ECO:0000313" key="6">
    <source>
        <dbReference type="EMBL" id="AKQ44794.1"/>
    </source>
</evidence>
<dbReference type="Pfam" id="PF00977">
    <property type="entry name" value="His_biosynth"/>
    <property type="match status" value="1"/>
</dbReference>
<evidence type="ECO:0000256" key="2">
    <source>
        <dbReference type="ARBA" id="ARBA00022605"/>
    </source>
</evidence>
<dbReference type="GO" id="GO:0000107">
    <property type="term" value="F:imidazoleglycerol-phosphate synthase activity"/>
    <property type="evidence" value="ECO:0007669"/>
    <property type="project" value="TreeGrafter"/>
</dbReference>
<accession>A0A0H4VM23</accession>
<dbReference type="Gene3D" id="3.20.20.70">
    <property type="entry name" value="Aldolase class I"/>
    <property type="match status" value="1"/>
</dbReference>
<dbReference type="GO" id="GO:0000105">
    <property type="term" value="P:L-histidine biosynthetic process"/>
    <property type="evidence" value="ECO:0007669"/>
    <property type="project" value="UniProtKB-KW"/>
</dbReference>
<dbReference type="InterPro" id="IPR011060">
    <property type="entry name" value="RibuloseP-bd_barrel"/>
</dbReference>
<dbReference type="STRING" id="1379910.TH63_02785"/>
<dbReference type="SUPFAM" id="SSF51366">
    <property type="entry name" value="Ribulose-phoshate binding barrel"/>
    <property type="match status" value="1"/>
</dbReference>
<keyword evidence="7" id="KW-1185">Reference proteome</keyword>
<keyword evidence="3 5" id="KW-0368">Histidine biosynthesis</keyword>
<dbReference type="Proteomes" id="UP000036458">
    <property type="component" value="Chromosome"/>
</dbReference>
<evidence type="ECO:0000256" key="5">
    <source>
        <dbReference type="RuleBase" id="RU003657"/>
    </source>
</evidence>
<reference evidence="6 7" key="1">
    <citation type="submission" date="2015-01" db="EMBL/GenBank/DDBJ databases">
        <title>Rufibacter sp./DG31D/ whole genome sequencing.</title>
        <authorList>
            <person name="Kim M.K."/>
            <person name="Srinivasan S."/>
            <person name="Lee J.-J."/>
        </authorList>
    </citation>
    <scope>NUCLEOTIDE SEQUENCE [LARGE SCALE GENOMIC DNA]</scope>
    <source>
        <strain evidence="6 7">DG31D</strain>
    </source>
</reference>
<evidence type="ECO:0008006" key="8">
    <source>
        <dbReference type="Google" id="ProtNLM"/>
    </source>
</evidence>
<comment type="similarity">
    <text evidence="1 5">Belongs to the HisA/HisF family.</text>
</comment>
<evidence type="ECO:0000313" key="7">
    <source>
        <dbReference type="Proteomes" id="UP000036458"/>
    </source>
</evidence>
<proteinExistence type="inferred from homology"/>
<dbReference type="EMBL" id="CP010777">
    <property type="protein sequence ID" value="AKQ44794.1"/>
    <property type="molecule type" value="Genomic_DNA"/>
</dbReference>
<dbReference type="InterPro" id="IPR006062">
    <property type="entry name" value="His_biosynth"/>
</dbReference>
<dbReference type="OrthoDB" id="9781903at2"/>
<dbReference type="PATRIC" id="fig|1379910.4.peg.599"/>
<name>A0A0H4VM23_9BACT</name>
<protein>
    <recommendedName>
        <fullName evidence="8">IGP synthase cyclase subunit</fullName>
    </recommendedName>
</protein>
<dbReference type="PANTHER" id="PTHR21235">
    <property type="entry name" value="IMIDAZOLE GLYCEROL PHOSPHATE SYNTHASE SUBUNIT HISF/H IGP SYNTHASE SUBUNIT HISF/H"/>
    <property type="match status" value="1"/>
</dbReference>
<dbReference type="KEGG" id="ruf:TH63_02785"/>
<dbReference type="RefSeq" id="WP_048919591.1">
    <property type="nucleotide sequence ID" value="NZ_CP010777.1"/>
</dbReference>
<evidence type="ECO:0000256" key="3">
    <source>
        <dbReference type="ARBA" id="ARBA00023102"/>
    </source>
</evidence>
<evidence type="ECO:0000256" key="1">
    <source>
        <dbReference type="ARBA" id="ARBA00009667"/>
    </source>
</evidence>
<organism evidence="6 7">
    <name type="scientific">Rufibacter radiotolerans</name>
    <dbReference type="NCBI Taxonomy" id="1379910"/>
    <lineage>
        <taxon>Bacteria</taxon>
        <taxon>Pseudomonadati</taxon>
        <taxon>Bacteroidota</taxon>
        <taxon>Cytophagia</taxon>
        <taxon>Cytophagales</taxon>
        <taxon>Hymenobacteraceae</taxon>
        <taxon>Rufibacter</taxon>
    </lineage>
</organism>
<gene>
    <name evidence="6" type="ORF">TH63_02785</name>
</gene>
<evidence type="ECO:0000256" key="4">
    <source>
        <dbReference type="ARBA" id="ARBA00029440"/>
    </source>
</evidence>
<keyword evidence="2 5" id="KW-0028">Amino-acid biosynthesis</keyword>
<dbReference type="InterPro" id="IPR050064">
    <property type="entry name" value="IGPS_HisA/HisF"/>
</dbReference>
<dbReference type="PANTHER" id="PTHR21235:SF2">
    <property type="entry name" value="IMIDAZOLE GLYCEROL PHOSPHATE SYNTHASE HISHF"/>
    <property type="match status" value="1"/>
</dbReference>
<sequence length="289" mass="32174">MLKKRIGAALIIKDNWVVQSIGFNKYLPVGKPEIAVEFLNKWGIDEIFLIDISATKNKSTISPDLVMKSSKYCRVPLAVGGGITSVEQMEIMLQSGADKICLNQALHKNLNLLTQGANKFGDQFMVAVVDFVKGQDGYEVYDYIRKQTTGKKVIDFVKELEVAGAGEVVLQSVERDGRYNGFETDLYEQACQEVTIPVIALGGAGKASHFINLLQQTQVSAACAGNIFHFAEHSVNMLKAQLVEAKSTVRLETFANYDHSQFDERGRLLKADDQYLDDLLFIRIEKEVI</sequence>
<dbReference type="AlphaFoldDB" id="A0A0H4VM23"/>